<organism evidence="1 2">
    <name type="scientific">Chryseobacterium piscicola</name>
    <dbReference type="NCBI Taxonomy" id="551459"/>
    <lineage>
        <taxon>Bacteria</taxon>
        <taxon>Pseudomonadati</taxon>
        <taxon>Bacteroidota</taxon>
        <taxon>Flavobacteriia</taxon>
        <taxon>Flavobacteriales</taxon>
        <taxon>Weeksellaceae</taxon>
        <taxon>Chryseobacterium group</taxon>
        <taxon>Chryseobacterium</taxon>
    </lineage>
</organism>
<dbReference type="Proteomes" id="UP000186246">
    <property type="component" value="Unassembled WGS sequence"/>
</dbReference>
<gene>
    <name evidence="1" type="ORF">SAMN05421796_102276</name>
</gene>
<proteinExistence type="predicted"/>
<sequence>MQADLMRHGFKNYKYDRFKWEKDSYPFKYLTTDDEETKSKAFVYLITKNSDLYKK</sequence>
<dbReference type="STRING" id="551459.SAMN05421796_102276"/>
<name>A0A1N7LFD2_9FLAO</name>
<protein>
    <submittedName>
        <fullName evidence="1">Uncharacterized protein</fullName>
    </submittedName>
</protein>
<dbReference type="AlphaFoldDB" id="A0A1N7LFD2"/>
<evidence type="ECO:0000313" key="2">
    <source>
        <dbReference type="Proteomes" id="UP000186246"/>
    </source>
</evidence>
<reference evidence="2" key="1">
    <citation type="submission" date="2017-01" db="EMBL/GenBank/DDBJ databases">
        <authorList>
            <person name="Varghese N."/>
            <person name="Submissions S."/>
        </authorList>
    </citation>
    <scope>NUCLEOTIDE SEQUENCE [LARGE SCALE GENOMIC DNA]</scope>
    <source>
        <strain evidence="2">DSM 21068</strain>
    </source>
</reference>
<accession>A0A1N7LFD2</accession>
<dbReference type="EMBL" id="FTOJ01000002">
    <property type="protein sequence ID" value="SIS72535.1"/>
    <property type="molecule type" value="Genomic_DNA"/>
</dbReference>
<evidence type="ECO:0000313" key="1">
    <source>
        <dbReference type="EMBL" id="SIS72535.1"/>
    </source>
</evidence>